<evidence type="ECO:0000313" key="8">
    <source>
        <dbReference type="EMBL" id="OCC14158.1"/>
    </source>
</evidence>
<dbReference type="InterPro" id="IPR011004">
    <property type="entry name" value="Trimer_LpxA-like_sf"/>
</dbReference>
<evidence type="ECO:0000256" key="3">
    <source>
        <dbReference type="ARBA" id="ARBA00022737"/>
    </source>
</evidence>
<evidence type="ECO:0000256" key="1">
    <source>
        <dbReference type="ARBA" id="ARBA00007274"/>
    </source>
</evidence>
<feature type="site" description="Increases basicity of active site His" evidence="5">
    <location>
        <position position="145"/>
    </location>
</feature>
<dbReference type="RefSeq" id="WP_067620843.1">
    <property type="nucleotide sequence ID" value="NZ_MAGO01000019.1"/>
</dbReference>
<comment type="similarity">
    <text evidence="1">Belongs to the transferase hexapeptide repeat family.</text>
</comment>
<sequence>MNFEYQLLVIGGGGHLRSLLPILRRLRLSVYGIIDLEIRKGLEINGIPVVGTDRELEKFAKYGMKALVAIGSIGDRQRDKKRVELFEIARKANMKFATIISDRAILSENVRVGQGSMIFDGCIVNCGVIIGNNCIINTGTIIEHDCSVGDHSHIAPGTVVGGQVTIGENVFIGLGSRIIQGITIGKNAIVGAGSVVIEDVPSNSTVVGVPAKCIYTGKGGADDGKKTKMV</sequence>
<accession>A0A1B9F2J5</accession>
<keyword evidence="4" id="KW-0012">Acyltransferase</keyword>
<reference evidence="8 9" key="1">
    <citation type="submission" date="2016-06" db="EMBL/GenBank/DDBJ databases">
        <title>Respiratory ammonification of nitrate coupled to the oxidation of elemental sulfur in deep-sea autotrophic thermophilic bacteria.</title>
        <authorList>
            <person name="Slobodkina G.B."/>
            <person name="Mardanov A.V."/>
            <person name="Ravin N.V."/>
            <person name="Frolova A.A."/>
            <person name="Viryasiv M.B."/>
            <person name="Chernyh N.A."/>
            <person name="Bonch-Osmolovskaya E.A."/>
            <person name="Slobodkin A.I."/>
        </authorList>
    </citation>
    <scope>NUCLEOTIDE SEQUENCE [LARGE SCALE GENOMIC DNA]</scope>
    <source>
        <strain evidence="8 9">S69</strain>
    </source>
</reference>
<dbReference type="PATRIC" id="fig|1156395.6.peg.2486"/>
<dbReference type="InterPro" id="IPR020019">
    <property type="entry name" value="AcTrfase_PglD-like"/>
</dbReference>
<evidence type="ECO:0000256" key="5">
    <source>
        <dbReference type="PIRSR" id="PIRSR620019-1"/>
    </source>
</evidence>
<dbReference type="PANTHER" id="PTHR43300:SF7">
    <property type="entry name" value="UDP-N-ACETYLBACILLOSAMINE N-ACETYLTRANSFERASE"/>
    <property type="match status" value="1"/>
</dbReference>
<organism evidence="8 9">
    <name type="scientific">Dissulfuribacter thermophilus</name>
    <dbReference type="NCBI Taxonomy" id="1156395"/>
    <lineage>
        <taxon>Bacteria</taxon>
        <taxon>Pseudomonadati</taxon>
        <taxon>Thermodesulfobacteriota</taxon>
        <taxon>Dissulfuribacteria</taxon>
        <taxon>Dissulfuribacterales</taxon>
        <taxon>Dissulfuribacteraceae</taxon>
        <taxon>Dissulfuribacter</taxon>
    </lineage>
</organism>
<dbReference type="EMBL" id="MAGO01000019">
    <property type="protein sequence ID" value="OCC14158.1"/>
    <property type="molecule type" value="Genomic_DNA"/>
</dbReference>
<feature type="active site" description="Proton acceptor" evidence="5">
    <location>
        <position position="144"/>
    </location>
</feature>
<protein>
    <submittedName>
        <fullName evidence="8">Serine acetyltransferase</fullName>
    </submittedName>
</protein>
<feature type="binding site" evidence="6">
    <location>
        <position position="71"/>
    </location>
    <ligand>
        <name>substrate</name>
    </ligand>
</feature>
<dbReference type="InterPro" id="IPR001451">
    <property type="entry name" value="Hexapep"/>
</dbReference>
<dbReference type="PROSITE" id="PS00101">
    <property type="entry name" value="HEXAPEP_TRANSFERASES"/>
    <property type="match status" value="1"/>
</dbReference>
<name>A0A1B9F2J5_9BACT</name>
<dbReference type="Gene3D" id="2.160.10.10">
    <property type="entry name" value="Hexapeptide repeat proteins"/>
    <property type="match status" value="1"/>
</dbReference>
<feature type="domain" description="PglD N-terminal" evidence="7">
    <location>
        <begin position="6"/>
        <end position="78"/>
    </location>
</feature>
<keyword evidence="3" id="KW-0677">Repeat</keyword>
<dbReference type="GO" id="GO:0016746">
    <property type="term" value="F:acyltransferase activity"/>
    <property type="evidence" value="ECO:0007669"/>
    <property type="project" value="UniProtKB-KW"/>
</dbReference>
<proteinExistence type="inferred from homology"/>
<evidence type="ECO:0000256" key="6">
    <source>
        <dbReference type="PIRSR" id="PIRSR620019-2"/>
    </source>
</evidence>
<dbReference type="CDD" id="cd03360">
    <property type="entry name" value="LbH_AT_putative"/>
    <property type="match status" value="1"/>
</dbReference>
<keyword evidence="2 8" id="KW-0808">Transferase</keyword>
<dbReference type="Proteomes" id="UP000093080">
    <property type="component" value="Unassembled WGS sequence"/>
</dbReference>
<evidence type="ECO:0000313" key="9">
    <source>
        <dbReference type="Proteomes" id="UP000093080"/>
    </source>
</evidence>
<dbReference type="InterPro" id="IPR018357">
    <property type="entry name" value="Hexapep_transf_CS"/>
</dbReference>
<feature type="binding site" evidence="6">
    <location>
        <position position="153"/>
    </location>
    <ligand>
        <name>acetyl-CoA</name>
        <dbReference type="ChEBI" id="CHEBI:57288"/>
    </ligand>
</feature>
<evidence type="ECO:0000256" key="4">
    <source>
        <dbReference type="ARBA" id="ARBA00023315"/>
    </source>
</evidence>
<dbReference type="NCBIfam" id="TIGR03570">
    <property type="entry name" value="NeuD_NnaD"/>
    <property type="match status" value="1"/>
</dbReference>
<dbReference type="InterPro" id="IPR041561">
    <property type="entry name" value="PglD_N"/>
</dbReference>
<dbReference type="Pfam" id="PF17836">
    <property type="entry name" value="PglD_N"/>
    <property type="match status" value="1"/>
</dbReference>
<keyword evidence="9" id="KW-1185">Reference proteome</keyword>
<dbReference type="Pfam" id="PF14602">
    <property type="entry name" value="Hexapep_2"/>
    <property type="match status" value="1"/>
</dbReference>
<dbReference type="SUPFAM" id="SSF51161">
    <property type="entry name" value="Trimeric LpxA-like enzymes"/>
    <property type="match status" value="1"/>
</dbReference>
<gene>
    <name evidence="8" type="ORF">DBT_2443</name>
</gene>
<evidence type="ECO:0000256" key="2">
    <source>
        <dbReference type="ARBA" id="ARBA00022679"/>
    </source>
</evidence>
<comment type="caution">
    <text evidence="8">The sequence shown here is derived from an EMBL/GenBank/DDBJ whole genome shotgun (WGS) entry which is preliminary data.</text>
</comment>
<evidence type="ECO:0000259" key="7">
    <source>
        <dbReference type="Pfam" id="PF17836"/>
    </source>
</evidence>
<dbReference type="PANTHER" id="PTHR43300">
    <property type="entry name" value="ACETYLTRANSFERASE"/>
    <property type="match status" value="1"/>
</dbReference>
<dbReference type="Pfam" id="PF00132">
    <property type="entry name" value="Hexapep"/>
    <property type="match status" value="1"/>
</dbReference>
<dbReference type="STRING" id="1156395.DBT_2443"/>
<dbReference type="Gene3D" id="3.40.50.20">
    <property type="match status" value="1"/>
</dbReference>
<dbReference type="InterPro" id="IPR050179">
    <property type="entry name" value="Trans_hexapeptide_repeat"/>
</dbReference>
<dbReference type="AlphaFoldDB" id="A0A1B9F2J5"/>
<dbReference type="OrthoDB" id="9801456at2"/>